<sequence>MLSSSNTVVLLTVALLISHTTAQYYGLGASALGTYGYPYYRSMYNYFPLYGQSKYGGLGYGGLGYGSLGLYYGYPSLYGPYAYPRLYGSDAPGGNLAGTPANDFGKLGSAASFTEAKLATAVAFMVIPDYICG</sequence>
<reference evidence="2 3" key="2">
    <citation type="submission" date="2018-11" db="EMBL/GenBank/DDBJ databases">
        <authorList>
            <consortium name="Pathogen Informatics"/>
        </authorList>
    </citation>
    <scope>NUCLEOTIDE SEQUENCE [LARGE SCALE GENOMIC DNA]</scope>
</reference>
<keyword evidence="1" id="KW-0732">Signal</keyword>
<dbReference type="Proteomes" id="UP000050794">
    <property type="component" value="Unassembled WGS sequence"/>
</dbReference>
<organism evidence="3 4">
    <name type="scientific">Toxocara canis</name>
    <name type="common">Canine roundworm</name>
    <dbReference type="NCBI Taxonomy" id="6265"/>
    <lineage>
        <taxon>Eukaryota</taxon>
        <taxon>Metazoa</taxon>
        <taxon>Ecdysozoa</taxon>
        <taxon>Nematoda</taxon>
        <taxon>Chromadorea</taxon>
        <taxon>Rhabditida</taxon>
        <taxon>Spirurina</taxon>
        <taxon>Ascaridomorpha</taxon>
        <taxon>Ascaridoidea</taxon>
        <taxon>Toxocaridae</taxon>
        <taxon>Toxocara</taxon>
    </lineage>
</organism>
<feature type="signal peptide" evidence="1">
    <location>
        <begin position="1"/>
        <end position="22"/>
    </location>
</feature>
<dbReference type="WBParaSite" id="TCNE_0000987801-mRNA-1">
    <property type="protein sequence ID" value="TCNE_0000987801-mRNA-1"/>
    <property type="gene ID" value="TCNE_0000987801"/>
</dbReference>
<evidence type="ECO:0000313" key="3">
    <source>
        <dbReference type="Proteomes" id="UP000050794"/>
    </source>
</evidence>
<accession>A0A183UN08</accession>
<name>A0A183UN08_TOXCA</name>
<evidence type="ECO:0000313" key="4">
    <source>
        <dbReference type="WBParaSite" id="TCNE_0000987801-mRNA-1"/>
    </source>
</evidence>
<dbReference type="EMBL" id="UYWY01020313">
    <property type="protein sequence ID" value="VDM41199.1"/>
    <property type="molecule type" value="Genomic_DNA"/>
</dbReference>
<feature type="chain" id="PRO_5044553284" evidence="1">
    <location>
        <begin position="23"/>
        <end position="133"/>
    </location>
</feature>
<proteinExistence type="predicted"/>
<protein>
    <submittedName>
        <fullName evidence="4">Secreted protein</fullName>
    </submittedName>
</protein>
<dbReference type="AlphaFoldDB" id="A0A183UN08"/>
<evidence type="ECO:0000313" key="2">
    <source>
        <dbReference type="EMBL" id="VDM41199.1"/>
    </source>
</evidence>
<keyword evidence="3" id="KW-1185">Reference proteome</keyword>
<evidence type="ECO:0000256" key="1">
    <source>
        <dbReference type="SAM" id="SignalP"/>
    </source>
</evidence>
<reference evidence="4" key="1">
    <citation type="submission" date="2016-06" db="UniProtKB">
        <authorList>
            <consortium name="WormBaseParasite"/>
        </authorList>
    </citation>
    <scope>IDENTIFICATION</scope>
</reference>
<gene>
    <name evidence="2" type="ORF">TCNE_LOCUS9878</name>
</gene>